<comment type="subunit">
    <text evidence="10">Component of the oligosaccharyltransferase (OST) complex.</text>
</comment>
<comment type="similarity">
    <text evidence="4 10">Belongs to the OST1 family.</text>
</comment>
<keyword evidence="7 10" id="KW-0256">Endoplasmic reticulum</keyword>
<proteinExistence type="inferred from homology"/>
<evidence type="ECO:0000313" key="12">
    <source>
        <dbReference type="Proteomes" id="UP000422736"/>
    </source>
</evidence>
<reference evidence="11 12" key="1">
    <citation type="submission" date="2016-03" db="EMBL/GenBank/DDBJ databases">
        <title>How can Kluyveromyces marxianus grow so fast - potential evolutionary course in Saccharomyces Complex revealed by comparative genomics.</title>
        <authorList>
            <person name="Mo W."/>
            <person name="Lu W."/>
            <person name="Yang X."/>
            <person name="Qi J."/>
            <person name="Lv H."/>
        </authorList>
    </citation>
    <scope>NUCLEOTIDE SEQUENCE [LARGE SCALE GENOMIC DNA]</scope>
    <source>
        <strain evidence="11 12">FIM1</strain>
    </source>
</reference>
<dbReference type="PANTHER" id="PTHR21049">
    <property type="entry name" value="RIBOPHORIN I"/>
    <property type="match status" value="1"/>
</dbReference>
<name>A0ABX6ETV0_KLUMA</name>
<dbReference type="EMBL" id="CP015055">
    <property type="protein sequence ID" value="QGN14309.1"/>
    <property type="molecule type" value="Genomic_DNA"/>
</dbReference>
<dbReference type="Proteomes" id="UP000422736">
    <property type="component" value="Chromosome 2"/>
</dbReference>
<protein>
    <recommendedName>
        <fullName evidence="10">Dolichyl-diphosphooligosaccharide--protein glycosyltransferase subunit 1</fullName>
    </recommendedName>
</protein>
<evidence type="ECO:0000256" key="3">
    <source>
        <dbReference type="ARBA" id="ARBA00004922"/>
    </source>
</evidence>
<evidence type="ECO:0000256" key="4">
    <source>
        <dbReference type="ARBA" id="ARBA00008905"/>
    </source>
</evidence>
<evidence type="ECO:0000256" key="9">
    <source>
        <dbReference type="ARBA" id="ARBA00023136"/>
    </source>
</evidence>
<evidence type="ECO:0000256" key="6">
    <source>
        <dbReference type="ARBA" id="ARBA00022729"/>
    </source>
</evidence>
<keyword evidence="6 10" id="KW-0732">Signal</keyword>
<organism evidence="11 12">
    <name type="scientific">Kluyveromyces marxianus</name>
    <name type="common">Yeast</name>
    <name type="synonym">Candida kefyr</name>
    <dbReference type="NCBI Taxonomy" id="4911"/>
    <lineage>
        <taxon>Eukaryota</taxon>
        <taxon>Fungi</taxon>
        <taxon>Dikarya</taxon>
        <taxon>Ascomycota</taxon>
        <taxon>Saccharomycotina</taxon>
        <taxon>Saccharomycetes</taxon>
        <taxon>Saccharomycetales</taxon>
        <taxon>Saccharomycetaceae</taxon>
        <taxon>Kluyveromyces</taxon>
    </lineage>
</organism>
<sequence>MKYHTLSSVVCLLISLVVVQARGLYWENVEIVKAIDVSKSYVNEAAEITIKNTGEEPDDLYLVAFTSEVADSLSMFSSMLKGKNVFIECALTNKFKHLPNGQKVQYGSVRLPTPVQPGEQIELVIRYSHKANFSPVPKHIEMSDTQTLVLETETLPFSPYLTDKFTVSIIGSDSIEKYKDAASKDQQNSNAFTITEENVTEPFTLSRSQFLYTHNAPLTRAVHLNREAWISHWGSTVEFKEDYELVNDAAELSSGFSRAEFMKSGLAKKPSHALVALDIPLPENSHSHYYTDLVGMISTARVFSNHYILKPRYPIFGGWKFNFTIGWTNSLTDYLKVLSNDEYIISIPVLEGPQDIFYDAVTLSVYLPEGAVVKDIQTPMVNSDTQTTYEHSYFDLGSGHTKVAITLKNLNDQMRDGPVFLKYHYSQADLLRKPASIAIYVFIALFSLFLIKKIQLVIYA</sequence>
<keyword evidence="12" id="KW-1185">Reference proteome</keyword>
<evidence type="ECO:0000313" key="11">
    <source>
        <dbReference type="EMBL" id="QGN14309.1"/>
    </source>
</evidence>
<keyword evidence="5 10" id="KW-0812">Transmembrane</keyword>
<accession>A0ABX6ETV0</accession>
<evidence type="ECO:0000256" key="8">
    <source>
        <dbReference type="ARBA" id="ARBA00022989"/>
    </source>
</evidence>
<feature type="chain" id="PRO_5044975657" description="Dolichyl-diphosphooligosaccharide--protein glycosyltransferase subunit 1" evidence="10">
    <location>
        <begin position="22"/>
        <end position="460"/>
    </location>
</feature>
<dbReference type="InterPro" id="IPR007676">
    <property type="entry name" value="Ribophorin_I"/>
</dbReference>
<comment type="pathway">
    <text evidence="3 10">Protein modification; protein glycosylation.</text>
</comment>
<evidence type="ECO:0000256" key="5">
    <source>
        <dbReference type="ARBA" id="ARBA00022692"/>
    </source>
</evidence>
<evidence type="ECO:0000256" key="1">
    <source>
        <dbReference type="ARBA" id="ARBA00002791"/>
    </source>
</evidence>
<feature type="signal peptide" evidence="10">
    <location>
        <begin position="1"/>
        <end position="21"/>
    </location>
</feature>
<evidence type="ECO:0000256" key="10">
    <source>
        <dbReference type="RuleBase" id="RU361143"/>
    </source>
</evidence>
<gene>
    <name evidence="11" type="primary">OST1</name>
    <name evidence="11" type="ORF">FIM1_966</name>
</gene>
<dbReference type="PANTHER" id="PTHR21049:SF0">
    <property type="entry name" value="DOLICHYL-DIPHOSPHOOLIGOSACCHARIDE--PROTEIN GLYCOSYLTRANSFERASE SUBUNIT 1"/>
    <property type="match status" value="1"/>
</dbReference>
<comment type="function">
    <text evidence="1 10">Subunit of the oligosaccharyl transferase (OST) complex that catalyzes the initial transfer of a defined glycan (Glc(3)Man(9)GlcNAc(2) in eukaryotes) from the lipid carrier dolichol-pyrophosphate to an asparagine residue within an Asn-X-Ser/Thr consensus motif in nascent polypeptide chains, the first step in protein N-glycosylation. N-glycosylation occurs cotranslationally and the complex associates with the Sec61 complex at the channel-forming translocon complex that mediates protein translocation across the endoplasmic reticulum (ER). All subunits are required for a maximal enzyme activity.</text>
</comment>
<feature type="transmembrane region" description="Helical" evidence="10">
    <location>
        <begin position="434"/>
        <end position="451"/>
    </location>
</feature>
<evidence type="ECO:0000256" key="7">
    <source>
        <dbReference type="ARBA" id="ARBA00022824"/>
    </source>
</evidence>
<keyword evidence="8 10" id="KW-1133">Transmembrane helix</keyword>
<comment type="subcellular location">
    <subcellularLocation>
        <location evidence="2 10">Endoplasmic reticulum membrane</location>
        <topology evidence="2 10">Single-pass type I membrane protein</topology>
    </subcellularLocation>
</comment>
<evidence type="ECO:0000256" key="2">
    <source>
        <dbReference type="ARBA" id="ARBA00004115"/>
    </source>
</evidence>
<keyword evidence="9 10" id="KW-0472">Membrane</keyword>
<dbReference type="Pfam" id="PF04597">
    <property type="entry name" value="Ribophorin_I"/>
    <property type="match status" value="1"/>
</dbReference>